<evidence type="ECO:0000256" key="7">
    <source>
        <dbReference type="SAM" id="SignalP"/>
    </source>
</evidence>
<keyword evidence="4" id="KW-0472">Membrane</keyword>
<protein>
    <submittedName>
        <fullName evidence="8">Entericidin A/B family lipoprotein</fullName>
    </submittedName>
</protein>
<organism evidence="8 9">
    <name type="scientific">Sphingomonas morindae</name>
    <dbReference type="NCBI Taxonomy" id="1541170"/>
    <lineage>
        <taxon>Bacteria</taxon>
        <taxon>Pseudomonadati</taxon>
        <taxon>Pseudomonadota</taxon>
        <taxon>Alphaproteobacteria</taxon>
        <taxon>Sphingomonadales</taxon>
        <taxon>Sphingomonadaceae</taxon>
        <taxon>Sphingomonas</taxon>
    </lineage>
</organism>
<dbReference type="PROSITE" id="PS51257">
    <property type="entry name" value="PROKAR_LIPOPROTEIN"/>
    <property type="match status" value="1"/>
</dbReference>
<evidence type="ECO:0000256" key="4">
    <source>
        <dbReference type="ARBA" id="ARBA00023136"/>
    </source>
</evidence>
<accession>A0ABY4XCX4</accession>
<dbReference type="Proteomes" id="UP001056937">
    <property type="component" value="Chromosome 2"/>
</dbReference>
<evidence type="ECO:0000256" key="2">
    <source>
        <dbReference type="ARBA" id="ARBA00022475"/>
    </source>
</evidence>
<reference evidence="8" key="1">
    <citation type="journal article" date="2022" name="Toxins">
        <title>Genomic Analysis of Sphingopyxis sp. USTB-05 for Biodegrading Cyanobacterial Hepatotoxins.</title>
        <authorList>
            <person name="Liu C."/>
            <person name="Xu Q."/>
            <person name="Zhao Z."/>
            <person name="Zhang H."/>
            <person name="Liu X."/>
            <person name="Yin C."/>
            <person name="Liu Y."/>
            <person name="Yan H."/>
        </authorList>
    </citation>
    <scope>NUCLEOTIDE SEQUENCE</scope>
    <source>
        <strain evidence="8">NBD5</strain>
    </source>
</reference>
<proteinExistence type="inferred from homology"/>
<keyword evidence="9" id="KW-1185">Reference proteome</keyword>
<keyword evidence="5" id="KW-0564">Palmitate</keyword>
<evidence type="ECO:0000256" key="6">
    <source>
        <dbReference type="ARBA" id="ARBA00023288"/>
    </source>
</evidence>
<evidence type="ECO:0000256" key="3">
    <source>
        <dbReference type="ARBA" id="ARBA00022729"/>
    </source>
</evidence>
<name>A0ABY4XCX4_9SPHN</name>
<feature type="signal peptide" evidence="7">
    <location>
        <begin position="1"/>
        <end position="19"/>
    </location>
</feature>
<keyword evidence="6 8" id="KW-0449">Lipoprotein</keyword>
<keyword evidence="3 7" id="KW-0732">Signal</keyword>
<evidence type="ECO:0000313" key="9">
    <source>
        <dbReference type="Proteomes" id="UP001056937"/>
    </source>
</evidence>
<keyword evidence="2" id="KW-1003">Cell membrane</keyword>
<comment type="similarity">
    <text evidence="1">Belongs to the EcnA/EcnB lipoprotein family.</text>
</comment>
<dbReference type="InterPro" id="IPR012556">
    <property type="entry name" value="Entericidin"/>
</dbReference>
<evidence type="ECO:0000256" key="5">
    <source>
        <dbReference type="ARBA" id="ARBA00023139"/>
    </source>
</evidence>
<feature type="chain" id="PRO_5045110618" evidence="7">
    <location>
        <begin position="20"/>
        <end position="46"/>
    </location>
</feature>
<dbReference type="Pfam" id="PF08085">
    <property type="entry name" value="Entericidin"/>
    <property type="match status" value="1"/>
</dbReference>
<dbReference type="EMBL" id="CP084931">
    <property type="protein sequence ID" value="USI74760.1"/>
    <property type="molecule type" value="Genomic_DNA"/>
</dbReference>
<evidence type="ECO:0000313" key="8">
    <source>
        <dbReference type="EMBL" id="USI74760.1"/>
    </source>
</evidence>
<dbReference type="RefSeq" id="WP_252168574.1">
    <property type="nucleotide sequence ID" value="NZ_CP084931.1"/>
</dbReference>
<sequence length="46" mass="4556">MRKTKMLTLGLMLAPALLAGCNTVAGAGKDVSSAGRAVTGAAEPVR</sequence>
<gene>
    <name evidence="8" type="ORF">LHA26_18595</name>
</gene>
<evidence type="ECO:0000256" key="1">
    <source>
        <dbReference type="ARBA" id="ARBA00010296"/>
    </source>
</evidence>